<evidence type="ECO:0000259" key="2">
    <source>
        <dbReference type="Pfam" id="PF02214"/>
    </source>
</evidence>
<dbReference type="SUPFAM" id="SSF54695">
    <property type="entry name" value="POZ domain"/>
    <property type="match status" value="1"/>
</dbReference>
<evidence type="ECO:0000256" key="1">
    <source>
        <dbReference type="SAM" id="Coils"/>
    </source>
</evidence>
<dbReference type="InterPro" id="IPR011333">
    <property type="entry name" value="SKP1/BTB/POZ_sf"/>
</dbReference>
<feature type="domain" description="Potassium channel tetramerisation-type BTB" evidence="2">
    <location>
        <begin position="68"/>
        <end position="136"/>
    </location>
</feature>
<dbReference type="EMBL" id="HBED01016143">
    <property type="protein sequence ID" value="CAD8306724.1"/>
    <property type="molecule type" value="Transcribed_RNA"/>
</dbReference>
<protein>
    <recommendedName>
        <fullName evidence="2">Potassium channel tetramerisation-type BTB domain-containing protein</fullName>
    </recommendedName>
</protein>
<reference evidence="3" key="1">
    <citation type="submission" date="2021-01" db="EMBL/GenBank/DDBJ databases">
        <authorList>
            <person name="Corre E."/>
            <person name="Pelletier E."/>
            <person name="Niang G."/>
            <person name="Scheremetjew M."/>
            <person name="Finn R."/>
            <person name="Kale V."/>
            <person name="Holt S."/>
            <person name="Cochrane G."/>
            <person name="Meng A."/>
            <person name="Brown T."/>
            <person name="Cohen L."/>
        </authorList>
    </citation>
    <scope>NUCLEOTIDE SEQUENCE</scope>
    <source>
        <strain evidence="3">CCMP147</strain>
    </source>
</reference>
<proteinExistence type="predicted"/>
<gene>
    <name evidence="3" type="ORF">TDUB1175_LOCUS8026</name>
</gene>
<dbReference type="GO" id="GO:0051260">
    <property type="term" value="P:protein homooligomerization"/>
    <property type="evidence" value="ECO:0007669"/>
    <property type="project" value="InterPro"/>
</dbReference>
<organism evidence="3">
    <name type="scientific">Pseudictyota dubia</name>
    <dbReference type="NCBI Taxonomy" id="2749911"/>
    <lineage>
        <taxon>Eukaryota</taxon>
        <taxon>Sar</taxon>
        <taxon>Stramenopiles</taxon>
        <taxon>Ochrophyta</taxon>
        <taxon>Bacillariophyta</taxon>
        <taxon>Mediophyceae</taxon>
        <taxon>Biddulphiophycidae</taxon>
        <taxon>Eupodiscales</taxon>
        <taxon>Odontellaceae</taxon>
        <taxon>Pseudictyota</taxon>
    </lineage>
</organism>
<dbReference type="PANTHER" id="PTHR14499:SF136">
    <property type="entry name" value="GH08630P"/>
    <property type="match status" value="1"/>
</dbReference>
<dbReference type="InterPro" id="IPR003131">
    <property type="entry name" value="T1-type_BTB"/>
</dbReference>
<dbReference type="PANTHER" id="PTHR14499">
    <property type="entry name" value="POTASSIUM CHANNEL TETRAMERIZATION DOMAIN-CONTAINING"/>
    <property type="match status" value="1"/>
</dbReference>
<sequence length="169" mass="18973">MSELSKIKKAVDDKGCAWEALTKAYLEKSSLLRIGHEQISARYEELRQEKERLLHENGRIDAAADDVIEINAGGELIVVTRRTLTQIEGSLLEALFSGRWEKKLLRDEQGRVFLDVNSVSFRAIVDYLTELNISSPDSSVPFPLGDDDTRSSLDNIGTFFGLKSSKEKI</sequence>
<dbReference type="Gene3D" id="3.30.710.10">
    <property type="entry name" value="Potassium Channel Kv1.1, Chain A"/>
    <property type="match status" value="1"/>
</dbReference>
<accession>A0A7R9VW80</accession>
<evidence type="ECO:0000313" key="3">
    <source>
        <dbReference type="EMBL" id="CAD8306724.1"/>
    </source>
</evidence>
<feature type="coiled-coil region" evidence="1">
    <location>
        <begin position="36"/>
        <end position="63"/>
    </location>
</feature>
<name>A0A7R9VW80_9STRA</name>
<dbReference type="AlphaFoldDB" id="A0A7R9VW80"/>
<dbReference type="Pfam" id="PF02214">
    <property type="entry name" value="BTB_2"/>
    <property type="match status" value="1"/>
</dbReference>
<keyword evidence="1" id="KW-0175">Coiled coil</keyword>